<dbReference type="InterPro" id="IPR046756">
    <property type="entry name" value="VAS1/VOA1_TM"/>
</dbReference>
<sequence>MAFCRIVLPLLVLSVVNSLASTSVPVFFWGDIDGPTIKSNPLVEVSELEFKNILEDKLKDDQFTVIFADETLSIEDLSRKNSQGESAFPYLHSNIGDVLYLPSVENPIKVLKKLEDSNKVDHVKLTENGLSAEIEKDDGKILFITLKDAREGESRSDLLRRHNDFMEDMVSKLQEHYSKVVAIYTAEFPSWTVPDTHSRVRRQVQSAAYQTFNLNGLRMFTKNIILSSQAGVVYFSAPTNTETVMNGTLLNATLSFGDKSITLNFEEKSGYWFFDTVVYTESTTTPTTEFLYGKSEVYALSGFSYRCGQNATFTSNNSTTQYTLTFQDLKVQPYFKDTNSTEPPKFGDSYNCVGFFSVPIWSCLFVTFILLAITFYGIMMMMDIRTMDRFDDPKGKTITINAGE</sequence>
<evidence type="ECO:0008006" key="12">
    <source>
        <dbReference type="Google" id="ProtNLM"/>
    </source>
</evidence>
<evidence type="ECO:0000256" key="6">
    <source>
        <dbReference type="SAM" id="Phobius"/>
    </source>
</evidence>
<organism evidence="10 11">
    <name type="scientific">Leptidea sinapis</name>
    <dbReference type="NCBI Taxonomy" id="189913"/>
    <lineage>
        <taxon>Eukaryota</taxon>
        <taxon>Metazoa</taxon>
        <taxon>Ecdysozoa</taxon>
        <taxon>Arthropoda</taxon>
        <taxon>Hexapoda</taxon>
        <taxon>Insecta</taxon>
        <taxon>Pterygota</taxon>
        <taxon>Neoptera</taxon>
        <taxon>Endopterygota</taxon>
        <taxon>Lepidoptera</taxon>
        <taxon>Glossata</taxon>
        <taxon>Ditrysia</taxon>
        <taxon>Papilionoidea</taxon>
        <taxon>Pieridae</taxon>
        <taxon>Dismorphiinae</taxon>
        <taxon>Leptidea</taxon>
    </lineage>
</organism>
<protein>
    <recommendedName>
        <fullName evidence="12">Vacuolar H+ ATPase AC45 accessory subunit</fullName>
    </recommendedName>
</protein>
<dbReference type="GO" id="GO:0001671">
    <property type="term" value="F:ATPase activator activity"/>
    <property type="evidence" value="ECO:0007669"/>
    <property type="project" value="TreeGrafter"/>
</dbReference>
<dbReference type="PANTHER" id="PTHR12471:SF7">
    <property type="entry name" value="V-TYPE PROTON ATPASE SUBUNIT S1"/>
    <property type="match status" value="1"/>
</dbReference>
<comment type="similarity">
    <text evidence="2">Belongs to the vacuolar ATPase subunit S1 family.</text>
</comment>
<keyword evidence="7" id="KW-0732">Signal</keyword>
<evidence type="ECO:0000259" key="9">
    <source>
        <dbReference type="Pfam" id="PF20520"/>
    </source>
</evidence>
<dbReference type="EMBL" id="FZQP02005210">
    <property type="protein sequence ID" value="VVD01163.1"/>
    <property type="molecule type" value="Genomic_DNA"/>
</dbReference>
<evidence type="ECO:0000256" key="5">
    <source>
        <dbReference type="ARBA" id="ARBA00023136"/>
    </source>
</evidence>
<dbReference type="InterPro" id="IPR046755">
    <property type="entry name" value="VAS1_LD"/>
</dbReference>
<keyword evidence="11" id="KW-1185">Reference proteome</keyword>
<evidence type="ECO:0000259" key="8">
    <source>
        <dbReference type="Pfam" id="PF05827"/>
    </source>
</evidence>
<dbReference type="Gene3D" id="2.40.160.110">
    <property type="match status" value="1"/>
</dbReference>
<keyword evidence="5 6" id="KW-0472">Membrane</keyword>
<feature type="domain" description="V-type proton ATPase subunit S1/VOA1 transmembrane" evidence="9">
    <location>
        <begin position="354"/>
        <end position="392"/>
    </location>
</feature>
<evidence type="ECO:0000313" key="10">
    <source>
        <dbReference type="EMBL" id="VVD01163.1"/>
    </source>
</evidence>
<comment type="subcellular location">
    <subcellularLocation>
        <location evidence="1">Membrane</location>
        <topology evidence="1">Single-pass membrane protein</topology>
    </subcellularLocation>
</comment>
<gene>
    <name evidence="10" type="ORF">LSINAPIS_LOCUS11643</name>
</gene>
<accession>A0A5E4QT24</accession>
<evidence type="ECO:0000313" key="11">
    <source>
        <dbReference type="Proteomes" id="UP000324832"/>
    </source>
</evidence>
<dbReference type="InterPro" id="IPR008388">
    <property type="entry name" value="Ac45_acc_su"/>
</dbReference>
<evidence type="ECO:0000256" key="4">
    <source>
        <dbReference type="ARBA" id="ARBA00022989"/>
    </source>
</evidence>
<evidence type="ECO:0000256" key="1">
    <source>
        <dbReference type="ARBA" id="ARBA00004167"/>
    </source>
</evidence>
<feature type="signal peptide" evidence="7">
    <location>
        <begin position="1"/>
        <end position="18"/>
    </location>
</feature>
<evidence type="ECO:0000256" key="7">
    <source>
        <dbReference type="SAM" id="SignalP"/>
    </source>
</evidence>
<dbReference type="GO" id="GO:0030641">
    <property type="term" value="P:regulation of cellular pH"/>
    <property type="evidence" value="ECO:0007669"/>
    <property type="project" value="TreeGrafter"/>
</dbReference>
<keyword evidence="3 6" id="KW-0812">Transmembrane</keyword>
<reference evidence="10 11" key="1">
    <citation type="submission" date="2017-07" db="EMBL/GenBank/DDBJ databases">
        <authorList>
            <person name="Talla V."/>
            <person name="Backstrom N."/>
        </authorList>
    </citation>
    <scope>NUCLEOTIDE SEQUENCE [LARGE SCALE GENOMIC DNA]</scope>
</reference>
<evidence type="ECO:0000256" key="2">
    <source>
        <dbReference type="ARBA" id="ARBA00009037"/>
    </source>
</evidence>
<dbReference type="Pfam" id="PF20520">
    <property type="entry name" value="Ac45-VOA1_TM"/>
    <property type="match status" value="1"/>
</dbReference>
<keyword evidence="4 6" id="KW-1133">Transmembrane helix</keyword>
<feature type="chain" id="PRO_5022888162" description="Vacuolar H+ ATPase AC45 accessory subunit" evidence="7">
    <location>
        <begin position="19"/>
        <end position="404"/>
    </location>
</feature>
<feature type="transmembrane region" description="Helical" evidence="6">
    <location>
        <begin position="358"/>
        <end position="379"/>
    </location>
</feature>
<dbReference type="Proteomes" id="UP000324832">
    <property type="component" value="Unassembled WGS sequence"/>
</dbReference>
<feature type="domain" description="V-type proton ATPase subunit S1 luminal" evidence="8">
    <location>
        <begin position="240"/>
        <end position="333"/>
    </location>
</feature>
<evidence type="ECO:0000256" key="3">
    <source>
        <dbReference type="ARBA" id="ARBA00022692"/>
    </source>
</evidence>
<dbReference type="Pfam" id="PF05827">
    <property type="entry name" value="VAS1_LD"/>
    <property type="match status" value="1"/>
</dbReference>
<proteinExistence type="inferred from homology"/>
<dbReference type="GO" id="GO:0033176">
    <property type="term" value="C:proton-transporting V-type ATPase complex"/>
    <property type="evidence" value="ECO:0007669"/>
    <property type="project" value="TreeGrafter"/>
</dbReference>
<dbReference type="PANTHER" id="PTHR12471">
    <property type="entry name" value="VACUOLAR ATP SYNTHASE SUBUNIT S1"/>
    <property type="match status" value="1"/>
</dbReference>
<name>A0A5E4QT24_9NEOP</name>
<dbReference type="AlphaFoldDB" id="A0A5E4QT24"/>